<feature type="transmembrane region" description="Helical" evidence="1">
    <location>
        <begin position="115"/>
        <end position="132"/>
    </location>
</feature>
<keyword evidence="1" id="KW-1133">Transmembrane helix</keyword>
<dbReference type="PANTHER" id="PTHR41771:SF1">
    <property type="entry name" value="MEMBRANE PROTEIN"/>
    <property type="match status" value="1"/>
</dbReference>
<gene>
    <name evidence="2" type="ORF">FC15_GL000768</name>
</gene>
<dbReference type="InterPro" id="IPR012507">
    <property type="entry name" value="YibE_F"/>
</dbReference>
<protein>
    <recommendedName>
        <fullName evidence="4">YibE/F family protein</fullName>
    </recommendedName>
</protein>
<sequence length="361" mass="40889">MKKKRLVFWLMACLCLVATIATYFNTNYRSTIAVVTSAKQLSAQVTKDQYENRDRIMTQRLTLRVLNHQHRDQTYVVKNNYAESQLLDQTYRQHQRVFVQIRKKQLNIVNPKRDWVIVAIISLLLLLMITLIGRKSWRILLSLLLNSSLFYLVIHFDIQKNGTKTILIYSVASILFASVTFILYQGFHRKMVAMLTSTIMSLLVAFGLSYLIMQLTHEKGITYMAVSYATQNPRSLFLGQTLLGVLGAVMDESTDIVASLGEIIHHDSQLTGRQLWASGRAIGQEIMGPLINVLFLIFMADALPMTILFLRNNNAIAYTFEYTLSLGVLQSLISAIGIVLTVPMAALAADIFLMKKRGADQ</sequence>
<dbReference type="PATRIC" id="fig|1423735.3.peg.799"/>
<keyword evidence="1" id="KW-0472">Membrane</keyword>
<evidence type="ECO:0000256" key="1">
    <source>
        <dbReference type="SAM" id="Phobius"/>
    </source>
</evidence>
<proteinExistence type="predicted"/>
<evidence type="ECO:0000313" key="3">
    <source>
        <dbReference type="Proteomes" id="UP000051315"/>
    </source>
</evidence>
<dbReference type="Pfam" id="PF07907">
    <property type="entry name" value="YibE_F"/>
    <property type="match status" value="1"/>
</dbReference>
<dbReference type="EMBL" id="AZFX01000094">
    <property type="protein sequence ID" value="KRM08087.1"/>
    <property type="molecule type" value="Genomic_DNA"/>
</dbReference>
<organism evidence="2 3">
    <name type="scientific">Lapidilactobacillus concavus DSM 17758</name>
    <dbReference type="NCBI Taxonomy" id="1423735"/>
    <lineage>
        <taxon>Bacteria</taxon>
        <taxon>Bacillati</taxon>
        <taxon>Bacillota</taxon>
        <taxon>Bacilli</taxon>
        <taxon>Lactobacillales</taxon>
        <taxon>Lactobacillaceae</taxon>
        <taxon>Lapidilactobacillus</taxon>
    </lineage>
</organism>
<evidence type="ECO:0008006" key="4">
    <source>
        <dbReference type="Google" id="ProtNLM"/>
    </source>
</evidence>
<reference evidence="2 3" key="1">
    <citation type="journal article" date="2015" name="Genome Announc.">
        <title>Expanding the biotechnology potential of lactobacilli through comparative genomics of 213 strains and associated genera.</title>
        <authorList>
            <person name="Sun Z."/>
            <person name="Harris H.M."/>
            <person name="McCann A."/>
            <person name="Guo C."/>
            <person name="Argimon S."/>
            <person name="Zhang W."/>
            <person name="Yang X."/>
            <person name="Jeffery I.B."/>
            <person name="Cooney J.C."/>
            <person name="Kagawa T.F."/>
            <person name="Liu W."/>
            <person name="Song Y."/>
            <person name="Salvetti E."/>
            <person name="Wrobel A."/>
            <person name="Rasinkangas P."/>
            <person name="Parkhill J."/>
            <person name="Rea M.C."/>
            <person name="O'Sullivan O."/>
            <person name="Ritari J."/>
            <person name="Douillard F.P."/>
            <person name="Paul Ross R."/>
            <person name="Yang R."/>
            <person name="Briner A.E."/>
            <person name="Felis G.E."/>
            <person name="de Vos W.M."/>
            <person name="Barrangou R."/>
            <person name="Klaenhammer T.R."/>
            <person name="Caufield P.W."/>
            <person name="Cui Y."/>
            <person name="Zhang H."/>
            <person name="O'Toole P.W."/>
        </authorList>
    </citation>
    <scope>NUCLEOTIDE SEQUENCE [LARGE SCALE GENOMIC DNA]</scope>
    <source>
        <strain evidence="2 3">DSM 17758</strain>
    </source>
</reference>
<name>A0A0R1VQN4_9LACO</name>
<dbReference type="RefSeq" id="WP_057825764.1">
    <property type="nucleotide sequence ID" value="NZ_AZFX01000094.1"/>
</dbReference>
<dbReference type="Proteomes" id="UP000051315">
    <property type="component" value="Unassembled WGS sequence"/>
</dbReference>
<feature type="transmembrane region" description="Helical" evidence="1">
    <location>
        <begin position="290"/>
        <end position="311"/>
    </location>
</feature>
<keyword evidence="1" id="KW-0812">Transmembrane</keyword>
<dbReference type="STRING" id="1423735.FC15_GL000768"/>
<comment type="caution">
    <text evidence="2">The sequence shown here is derived from an EMBL/GenBank/DDBJ whole genome shotgun (WGS) entry which is preliminary data.</text>
</comment>
<feature type="transmembrane region" description="Helical" evidence="1">
    <location>
        <begin position="331"/>
        <end position="353"/>
    </location>
</feature>
<dbReference type="PANTHER" id="PTHR41771">
    <property type="entry name" value="MEMBRANE PROTEIN-RELATED"/>
    <property type="match status" value="1"/>
</dbReference>
<evidence type="ECO:0000313" key="2">
    <source>
        <dbReference type="EMBL" id="KRM08087.1"/>
    </source>
</evidence>
<feature type="transmembrane region" description="Helical" evidence="1">
    <location>
        <begin position="139"/>
        <end position="154"/>
    </location>
</feature>
<accession>A0A0R1VQN4</accession>
<keyword evidence="3" id="KW-1185">Reference proteome</keyword>
<dbReference type="AlphaFoldDB" id="A0A0R1VQN4"/>
<feature type="transmembrane region" description="Helical" evidence="1">
    <location>
        <begin position="166"/>
        <end position="184"/>
    </location>
</feature>
<feature type="transmembrane region" description="Helical" evidence="1">
    <location>
        <begin position="191"/>
        <end position="213"/>
    </location>
</feature>